<dbReference type="Gene3D" id="3.30.370.10">
    <property type="entry name" value="Barstar-like"/>
    <property type="match status" value="1"/>
</dbReference>
<evidence type="ECO:0000313" key="3">
    <source>
        <dbReference type="EMBL" id="PJZ75267.1"/>
    </source>
</evidence>
<proteinExistence type="inferred from homology"/>
<dbReference type="AlphaFoldDB" id="A0A2M9ZT46"/>
<dbReference type="SUPFAM" id="SSF52038">
    <property type="entry name" value="Barstar-related"/>
    <property type="match status" value="1"/>
</dbReference>
<dbReference type="Pfam" id="PF01337">
    <property type="entry name" value="Barstar"/>
    <property type="match status" value="1"/>
</dbReference>
<evidence type="ECO:0000259" key="2">
    <source>
        <dbReference type="Pfam" id="PF01337"/>
    </source>
</evidence>
<comment type="caution">
    <text evidence="3">The sequence shown here is derived from an EMBL/GenBank/DDBJ whole genome shotgun (WGS) entry which is preliminary data.</text>
</comment>
<gene>
    <name evidence="3" type="ORF">CH365_19775</name>
</gene>
<dbReference type="OrthoDB" id="7575400at2"/>
<name>A0A2M9ZT46_9LEPT</name>
<dbReference type="EMBL" id="NPEA01000021">
    <property type="protein sequence ID" value="PJZ75267.1"/>
    <property type="molecule type" value="Genomic_DNA"/>
</dbReference>
<evidence type="ECO:0000313" key="4">
    <source>
        <dbReference type="Proteomes" id="UP000231843"/>
    </source>
</evidence>
<reference evidence="3 4" key="1">
    <citation type="submission" date="2017-07" db="EMBL/GenBank/DDBJ databases">
        <title>Leptospira spp. isolated from tropical soils.</title>
        <authorList>
            <person name="Thibeaux R."/>
            <person name="Iraola G."/>
            <person name="Ferres I."/>
            <person name="Bierque E."/>
            <person name="Girault D."/>
            <person name="Soupe-Gilbert M.-E."/>
            <person name="Picardeau M."/>
            <person name="Goarant C."/>
        </authorList>
    </citation>
    <scope>NUCLEOTIDE SEQUENCE [LARGE SCALE GENOMIC DNA]</scope>
    <source>
        <strain evidence="3 4">ES4-C-A1</strain>
    </source>
</reference>
<dbReference type="RefSeq" id="WP_100770265.1">
    <property type="nucleotide sequence ID" value="NZ_NPEA01000021.1"/>
</dbReference>
<dbReference type="InterPro" id="IPR000468">
    <property type="entry name" value="Barstar"/>
</dbReference>
<comment type="similarity">
    <text evidence="1">Belongs to the barstar family.</text>
</comment>
<evidence type="ECO:0000256" key="1">
    <source>
        <dbReference type="ARBA" id="ARBA00006845"/>
    </source>
</evidence>
<sequence length="169" mass="19728">MSIFIEPWNDQNIDWLLLQNGATNLYLDTKILEEHIKELSELNYDIFKLNADNWESEADFHISVSHNLSFPDYYGENLSAFQDCISDIESKNSGTVLLFINYDTFSTKNREFAHRVLDILEYESRNLLLIGQRLIVIVKVHDAKFSVSNLGSRSANWNHKEWLNKDRGL</sequence>
<dbReference type="Proteomes" id="UP000231843">
    <property type="component" value="Unassembled WGS sequence"/>
</dbReference>
<dbReference type="InterPro" id="IPR035905">
    <property type="entry name" value="Barstar-like_sf"/>
</dbReference>
<feature type="domain" description="Barstar (barnase inhibitor)" evidence="2">
    <location>
        <begin position="46"/>
        <end position="126"/>
    </location>
</feature>
<protein>
    <recommendedName>
        <fullName evidence="2">Barstar (barnase inhibitor) domain-containing protein</fullName>
    </recommendedName>
</protein>
<organism evidence="3 4">
    <name type="scientific">Leptospira neocaledonica</name>
    <dbReference type="NCBI Taxonomy" id="2023192"/>
    <lineage>
        <taxon>Bacteria</taxon>
        <taxon>Pseudomonadati</taxon>
        <taxon>Spirochaetota</taxon>
        <taxon>Spirochaetia</taxon>
        <taxon>Leptospirales</taxon>
        <taxon>Leptospiraceae</taxon>
        <taxon>Leptospira</taxon>
    </lineage>
</organism>
<keyword evidence="4" id="KW-1185">Reference proteome</keyword>
<accession>A0A2M9ZT46</accession>